<reference evidence="9" key="1">
    <citation type="submission" date="2017-01" db="EMBL/GenBank/DDBJ databases">
        <title>Genome Analysis of Deinococcus marmoris KOPRI26562.</title>
        <authorList>
            <person name="Kim J.H."/>
            <person name="Oh H.-M."/>
        </authorList>
    </citation>
    <scope>NUCLEOTIDE SEQUENCE [LARGE SCALE GENOMIC DNA]</scope>
    <source>
        <strain evidence="9">PAMC 26633</strain>
    </source>
</reference>
<dbReference type="GO" id="GO:0052689">
    <property type="term" value="F:carboxylic ester hydrolase activity"/>
    <property type="evidence" value="ECO:0007669"/>
    <property type="project" value="UniProtKB-KW"/>
</dbReference>
<evidence type="ECO:0000313" key="8">
    <source>
        <dbReference type="EMBL" id="OXC76714.1"/>
    </source>
</evidence>
<dbReference type="EMBL" id="MTHB01000119">
    <property type="protein sequence ID" value="OXC76714.1"/>
    <property type="molecule type" value="Genomic_DNA"/>
</dbReference>
<comment type="similarity">
    <text evidence="1">Belongs to the tannase family.</text>
</comment>
<evidence type="ECO:0000313" key="9">
    <source>
        <dbReference type="Proteomes" id="UP000214720"/>
    </source>
</evidence>
<keyword evidence="3" id="KW-0479">Metal-binding</keyword>
<protein>
    <submittedName>
        <fullName evidence="8">Tannase</fullName>
    </submittedName>
</protein>
<evidence type="ECO:0000256" key="4">
    <source>
        <dbReference type="ARBA" id="ARBA00022729"/>
    </source>
</evidence>
<evidence type="ECO:0000256" key="7">
    <source>
        <dbReference type="ARBA" id="ARBA00023157"/>
    </source>
</evidence>
<evidence type="ECO:0000256" key="6">
    <source>
        <dbReference type="ARBA" id="ARBA00022837"/>
    </source>
</evidence>
<dbReference type="GO" id="GO:0046872">
    <property type="term" value="F:metal ion binding"/>
    <property type="evidence" value="ECO:0007669"/>
    <property type="project" value="UniProtKB-KW"/>
</dbReference>
<dbReference type="Gene3D" id="3.40.50.1820">
    <property type="entry name" value="alpha/beta hydrolase"/>
    <property type="match status" value="1"/>
</dbReference>
<evidence type="ECO:0000256" key="1">
    <source>
        <dbReference type="ARBA" id="ARBA00006249"/>
    </source>
</evidence>
<keyword evidence="7" id="KW-1015">Disulfide bond</keyword>
<dbReference type="AlphaFoldDB" id="A0A226WZW2"/>
<name>A0A226WZW2_CABSO</name>
<evidence type="ECO:0000256" key="3">
    <source>
        <dbReference type="ARBA" id="ARBA00022723"/>
    </source>
</evidence>
<keyword evidence="2" id="KW-0719">Serine esterase</keyword>
<sequence>MKLSLRRDASNCARVVILITSFFLLSACGDSHEDSSPQAVARAACSALTNTAVPAASIGLPTTGAKVVSATFFTADTAGNADGEYCKVLGVISPVDPSALNINFEVNLPSTWNGKALQLGGAASDGVLVTGLGIYPGATATAATPVAQGYVTFGSDSGHQGTSDKSFISNQESFHNFGGDQIKKTHDSALALAQIRYGKKSQYTYFIGGSQGGHEAFIAVQRYPQDYDGAVAMYPTYNSALLQLASNAFAKTIYGNAGAGWLDPNKIALLQNAVYNTCDGLDGVKDGIISNVAACQAEFTIQTVQQTLRCPGGTDAGDTCLSDTQIAAVNTLDSPFKLDFPLADGQQTFPHWSILEGAKFLTGFGASRTPSHPPAATDAFQYLISDPSVRYYFTNNPNIDSINGFNPDDYQPQIVAVSTVLETTNPDISAFKARGGKLILLHGTADEAVSPYNTINYYNQMISTLGQASLDQFVRFYIVPGFGHGSGIFNAQWDPLTVIDSWVTQGNTPGTLTASDGNKGATRSRPLCVYPAWPKYNGSGDINSVSSFSCATS</sequence>
<dbReference type="Proteomes" id="UP000214720">
    <property type="component" value="Unassembled WGS sequence"/>
</dbReference>
<dbReference type="PANTHER" id="PTHR33938">
    <property type="entry name" value="FERULOYL ESTERASE B-RELATED"/>
    <property type="match status" value="1"/>
</dbReference>
<gene>
    <name evidence="8" type="ORF">BSU04_20370</name>
</gene>
<dbReference type="InterPro" id="IPR029058">
    <property type="entry name" value="AB_hydrolase_fold"/>
</dbReference>
<dbReference type="RefSeq" id="WP_089162143.1">
    <property type="nucleotide sequence ID" value="NZ_MTHB01000119.1"/>
</dbReference>
<proteinExistence type="inferred from homology"/>
<keyword evidence="6" id="KW-0106">Calcium</keyword>
<dbReference type="SUPFAM" id="SSF53474">
    <property type="entry name" value="alpha/beta-Hydrolases"/>
    <property type="match status" value="1"/>
</dbReference>
<dbReference type="PANTHER" id="PTHR33938:SF15">
    <property type="entry name" value="FERULOYL ESTERASE B-RELATED"/>
    <property type="match status" value="1"/>
</dbReference>
<dbReference type="Pfam" id="PF07519">
    <property type="entry name" value="Tannase"/>
    <property type="match status" value="1"/>
</dbReference>
<organism evidence="8 9">
    <name type="scientific">Caballeronia sordidicola</name>
    <name type="common">Burkholderia sordidicola</name>
    <dbReference type="NCBI Taxonomy" id="196367"/>
    <lineage>
        <taxon>Bacteria</taxon>
        <taxon>Pseudomonadati</taxon>
        <taxon>Pseudomonadota</taxon>
        <taxon>Betaproteobacteria</taxon>
        <taxon>Burkholderiales</taxon>
        <taxon>Burkholderiaceae</taxon>
        <taxon>Caballeronia</taxon>
    </lineage>
</organism>
<keyword evidence="4" id="KW-0732">Signal</keyword>
<comment type="caution">
    <text evidence="8">The sequence shown here is derived from an EMBL/GenBank/DDBJ whole genome shotgun (WGS) entry which is preliminary data.</text>
</comment>
<dbReference type="OrthoDB" id="7062032at2"/>
<evidence type="ECO:0000256" key="5">
    <source>
        <dbReference type="ARBA" id="ARBA00022801"/>
    </source>
</evidence>
<accession>A0A226WZW2</accession>
<dbReference type="InterPro" id="IPR011118">
    <property type="entry name" value="Tannase/feruloyl_esterase"/>
</dbReference>
<dbReference type="PROSITE" id="PS51257">
    <property type="entry name" value="PROKAR_LIPOPROTEIN"/>
    <property type="match status" value="1"/>
</dbReference>
<evidence type="ECO:0000256" key="2">
    <source>
        <dbReference type="ARBA" id="ARBA00022487"/>
    </source>
</evidence>
<keyword evidence="5" id="KW-0378">Hydrolase</keyword>